<evidence type="ECO:0000313" key="6">
    <source>
        <dbReference type="EMBL" id="PWJ56991.1"/>
    </source>
</evidence>
<dbReference type="GO" id="GO:0140664">
    <property type="term" value="F:ATP-dependent DNA damage sensor activity"/>
    <property type="evidence" value="ECO:0007669"/>
    <property type="project" value="InterPro"/>
</dbReference>
<organism evidence="6 7">
    <name type="scientific">Dyadobacter jejuensis</name>
    <dbReference type="NCBI Taxonomy" id="1082580"/>
    <lineage>
        <taxon>Bacteria</taxon>
        <taxon>Pseudomonadati</taxon>
        <taxon>Bacteroidota</taxon>
        <taxon>Cytophagia</taxon>
        <taxon>Cytophagales</taxon>
        <taxon>Spirosomataceae</taxon>
        <taxon>Dyadobacter</taxon>
    </lineage>
</organism>
<evidence type="ECO:0000256" key="3">
    <source>
        <dbReference type="ARBA" id="ARBA00023125"/>
    </source>
</evidence>
<gene>
    <name evidence="6" type="ORF">CLV98_109100</name>
</gene>
<keyword evidence="2" id="KW-0067">ATP-binding</keyword>
<reference evidence="6 7" key="1">
    <citation type="submission" date="2018-03" db="EMBL/GenBank/DDBJ databases">
        <title>Genomic Encyclopedia of Archaeal and Bacterial Type Strains, Phase II (KMG-II): from individual species to whole genera.</title>
        <authorList>
            <person name="Goeker M."/>
        </authorList>
    </citation>
    <scope>NUCLEOTIDE SEQUENCE [LARGE SCALE GENOMIC DNA]</scope>
    <source>
        <strain evidence="6 7">DSM 100346</strain>
    </source>
</reference>
<dbReference type="Gene3D" id="3.40.50.300">
    <property type="entry name" value="P-loop containing nucleotide triphosphate hydrolases"/>
    <property type="match status" value="1"/>
</dbReference>
<comment type="caution">
    <text evidence="6">The sequence shown here is derived from an EMBL/GenBank/DDBJ whole genome shotgun (WGS) entry which is preliminary data.</text>
</comment>
<dbReference type="OrthoDB" id="9802448at2"/>
<dbReference type="PANTHER" id="PTHR11361">
    <property type="entry name" value="DNA MISMATCH REPAIR PROTEIN MUTS FAMILY MEMBER"/>
    <property type="match status" value="1"/>
</dbReference>
<dbReference type="PANTHER" id="PTHR11361:SF99">
    <property type="entry name" value="DNA MISMATCH REPAIR PROTEIN"/>
    <property type="match status" value="1"/>
</dbReference>
<feature type="transmembrane region" description="Helical" evidence="4">
    <location>
        <begin position="30"/>
        <end position="51"/>
    </location>
</feature>
<dbReference type="Gene3D" id="1.10.1420.10">
    <property type="match status" value="1"/>
</dbReference>
<feature type="transmembrane region" description="Helical" evidence="4">
    <location>
        <begin position="222"/>
        <end position="247"/>
    </location>
</feature>
<evidence type="ECO:0000256" key="1">
    <source>
        <dbReference type="ARBA" id="ARBA00022741"/>
    </source>
</evidence>
<dbReference type="GO" id="GO:0005524">
    <property type="term" value="F:ATP binding"/>
    <property type="evidence" value="ECO:0007669"/>
    <property type="project" value="UniProtKB-KW"/>
</dbReference>
<dbReference type="EMBL" id="QGDT01000009">
    <property type="protein sequence ID" value="PWJ56991.1"/>
    <property type="molecule type" value="Genomic_DNA"/>
</dbReference>
<evidence type="ECO:0000256" key="4">
    <source>
        <dbReference type="SAM" id="Phobius"/>
    </source>
</evidence>
<feature type="transmembrane region" description="Helical" evidence="4">
    <location>
        <begin position="57"/>
        <end position="74"/>
    </location>
</feature>
<dbReference type="InterPro" id="IPR000432">
    <property type="entry name" value="DNA_mismatch_repair_MutS_C"/>
</dbReference>
<keyword evidence="4" id="KW-0472">Membrane</keyword>
<keyword evidence="4" id="KW-1133">Transmembrane helix</keyword>
<dbReference type="CDD" id="cd03283">
    <property type="entry name" value="ABC_MutS-like"/>
    <property type="match status" value="1"/>
</dbReference>
<feature type="domain" description="DNA mismatch repair proteins mutS family" evidence="5">
    <location>
        <begin position="419"/>
        <end position="600"/>
    </location>
</feature>
<dbReference type="Pfam" id="PF05192">
    <property type="entry name" value="MutS_III"/>
    <property type="match status" value="1"/>
</dbReference>
<sequence>MNQPTSSPHAFFEKTVSEAQQAEKVAQKRINLLAILRLGSFIGLVLGAWLWYRTGQVAYGGLSLVLAAAFLLLMRRQQVAKRKRSYQQNLQLINTDEINRLKFQFTRSDNGLEHKITDHPYAADLDIFGDYSLFRLLNRTRTKTGSKRLAEWLRQPAPLEEILMRQEAITEFAKKPEWRQHWEATALLYPQAGQHIGALRTWVQQTMEPDLAGSLRWRFFPVLTFLVGGAFLAGWIPVWPLLLAIGWQMVILKRYQALLKVLVNQTTELGKTLIAYSELLEQAENSSFSSRWWQQRRAELKQASQSLNQVGQIFDRLDFRNNPYFSIFIGIPTMWDLHCLAGLEDWKRKYRTPLGQWLNVLADTEAINSLAGFCYANPGYVFPQVSWGTELEINAQQLGHPLIARESIVCNDFRMSGRGNTILITGSNMSGKSTFLRTLGINLVLAQTGSVVCAHALACSPVRVFSSMRTQDSLEESTSSFYAELKRLRQLLEYADAPDPIPVFYLLDEILKGTNSADRHKGAEALIKQLHHKNALGLVSTHDLELGEWGSQRDFVENFHFRSDVAEGKLDFDYKLHPGICRSFNASELMRMMGINIEREKP</sequence>
<proteinExistence type="predicted"/>
<keyword evidence="1" id="KW-0547">Nucleotide-binding</keyword>
<evidence type="ECO:0000256" key="2">
    <source>
        <dbReference type="ARBA" id="ARBA00022840"/>
    </source>
</evidence>
<dbReference type="AlphaFoldDB" id="A0A316AH80"/>
<keyword evidence="7" id="KW-1185">Reference proteome</keyword>
<dbReference type="SMART" id="SM00534">
    <property type="entry name" value="MUTSac"/>
    <property type="match status" value="1"/>
</dbReference>
<name>A0A316AH80_9BACT</name>
<dbReference type="SUPFAM" id="SSF52540">
    <property type="entry name" value="P-loop containing nucleoside triphosphate hydrolases"/>
    <property type="match status" value="1"/>
</dbReference>
<dbReference type="GO" id="GO:0006298">
    <property type="term" value="P:mismatch repair"/>
    <property type="evidence" value="ECO:0007669"/>
    <property type="project" value="InterPro"/>
</dbReference>
<keyword evidence="4" id="KW-0812">Transmembrane</keyword>
<dbReference type="InterPro" id="IPR036187">
    <property type="entry name" value="DNA_mismatch_repair_MutS_sf"/>
</dbReference>
<accession>A0A316AH80</accession>
<dbReference type="RefSeq" id="WP_109675850.1">
    <property type="nucleotide sequence ID" value="NZ_QGDT01000009.1"/>
</dbReference>
<protein>
    <submittedName>
        <fullName evidence="6">MutS-like protein</fullName>
    </submittedName>
</protein>
<dbReference type="GO" id="GO:0005829">
    <property type="term" value="C:cytosol"/>
    <property type="evidence" value="ECO:0007669"/>
    <property type="project" value="TreeGrafter"/>
</dbReference>
<dbReference type="InterPro" id="IPR007696">
    <property type="entry name" value="DNA_mismatch_repair_MutS_core"/>
</dbReference>
<dbReference type="GO" id="GO:0030983">
    <property type="term" value="F:mismatched DNA binding"/>
    <property type="evidence" value="ECO:0007669"/>
    <property type="project" value="InterPro"/>
</dbReference>
<dbReference type="Proteomes" id="UP000245880">
    <property type="component" value="Unassembled WGS sequence"/>
</dbReference>
<dbReference type="InterPro" id="IPR027417">
    <property type="entry name" value="P-loop_NTPase"/>
</dbReference>
<dbReference type="SUPFAM" id="SSF48334">
    <property type="entry name" value="DNA repair protein MutS, domain III"/>
    <property type="match status" value="1"/>
</dbReference>
<evidence type="ECO:0000259" key="5">
    <source>
        <dbReference type="SMART" id="SM00534"/>
    </source>
</evidence>
<dbReference type="InterPro" id="IPR045076">
    <property type="entry name" value="MutS"/>
</dbReference>
<evidence type="ECO:0000313" key="7">
    <source>
        <dbReference type="Proteomes" id="UP000245880"/>
    </source>
</evidence>
<keyword evidence="3" id="KW-0238">DNA-binding</keyword>
<dbReference type="Pfam" id="PF00488">
    <property type="entry name" value="MutS_V"/>
    <property type="match status" value="1"/>
</dbReference>